<protein>
    <recommendedName>
        <fullName evidence="2 5">Histone acetyltransferase</fullName>
        <ecNumber evidence="2 5">2.3.1.48</ecNumber>
    </recommendedName>
</protein>
<reference evidence="9" key="1">
    <citation type="submission" date="2017-02" db="UniProtKB">
        <authorList>
            <consortium name="WormBaseParasite"/>
        </authorList>
    </citation>
    <scope>IDENTIFICATION</scope>
</reference>
<keyword evidence="3" id="KW-0808">Transferase</keyword>
<dbReference type="InterPro" id="IPR016181">
    <property type="entry name" value="Acyl_CoA_acyltransferase"/>
</dbReference>
<comment type="similarity">
    <text evidence="1 5">Belongs to the MYST (SAS/MOZ) family.</text>
</comment>
<dbReference type="InterPro" id="IPR016197">
    <property type="entry name" value="Chromo-like_dom_sf"/>
</dbReference>
<gene>
    <name evidence="7" type="ORF">BTMF_LOCUS817</name>
</gene>
<dbReference type="EC" id="2.3.1.48" evidence="2 5"/>
<dbReference type="GO" id="GO:0035267">
    <property type="term" value="C:NuA4 histone acetyltransferase complex"/>
    <property type="evidence" value="ECO:0007669"/>
    <property type="project" value="TreeGrafter"/>
</dbReference>
<dbReference type="InterPro" id="IPR002717">
    <property type="entry name" value="HAT_MYST-type"/>
</dbReference>
<name>A0A0R3Q585_9BILA</name>
<evidence type="ECO:0000313" key="8">
    <source>
        <dbReference type="Proteomes" id="UP000280834"/>
    </source>
</evidence>
<comment type="subcellular location">
    <subcellularLocation>
        <location evidence="5">Nucleus</location>
    </subcellularLocation>
</comment>
<dbReference type="STRING" id="42155.A0A0R3Q585"/>
<dbReference type="SUPFAM" id="SSF55729">
    <property type="entry name" value="Acyl-CoA N-acyltransferases (Nat)"/>
    <property type="match status" value="1"/>
</dbReference>
<organism evidence="9">
    <name type="scientific">Brugia timori</name>
    <dbReference type="NCBI Taxonomy" id="42155"/>
    <lineage>
        <taxon>Eukaryota</taxon>
        <taxon>Metazoa</taxon>
        <taxon>Ecdysozoa</taxon>
        <taxon>Nematoda</taxon>
        <taxon>Chromadorea</taxon>
        <taxon>Rhabditida</taxon>
        <taxon>Spirurina</taxon>
        <taxon>Spiruromorpha</taxon>
        <taxon>Filarioidea</taxon>
        <taxon>Onchocercidae</taxon>
        <taxon>Brugia</taxon>
    </lineage>
</organism>
<evidence type="ECO:0000256" key="3">
    <source>
        <dbReference type="ARBA" id="ARBA00022679"/>
    </source>
</evidence>
<feature type="domain" description="MYST-type HAT" evidence="6">
    <location>
        <begin position="199"/>
        <end position="290"/>
    </location>
</feature>
<dbReference type="Pfam" id="PF11717">
    <property type="entry name" value="Tudor-knot"/>
    <property type="match status" value="1"/>
</dbReference>
<dbReference type="InterPro" id="IPR025995">
    <property type="entry name" value="Tudor-knot"/>
</dbReference>
<dbReference type="FunFam" id="3.30.60.60:FF:000001">
    <property type="entry name" value="Histone acetyltransferase"/>
    <property type="match status" value="1"/>
</dbReference>
<keyword evidence="4" id="KW-0007">Acetylation</keyword>
<evidence type="ECO:0000259" key="6">
    <source>
        <dbReference type="PROSITE" id="PS51726"/>
    </source>
</evidence>
<dbReference type="PANTHER" id="PTHR10615:SF82">
    <property type="entry name" value="HISTONE ACETYLTRANSFERASE KAT8"/>
    <property type="match status" value="1"/>
</dbReference>
<dbReference type="EMBL" id="UZAG01000512">
    <property type="protein sequence ID" value="VDO08697.1"/>
    <property type="molecule type" value="Genomic_DNA"/>
</dbReference>
<dbReference type="GO" id="GO:0046972">
    <property type="term" value="F:histone H4K16 acetyltransferase activity"/>
    <property type="evidence" value="ECO:0007669"/>
    <property type="project" value="TreeGrafter"/>
</dbReference>
<keyword evidence="8" id="KW-1185">Reference proteome</keyword>
<evidence type="ECO:0000256" key="5">
    <source>
        <dbReference type="RuleBase" id="RU361211"/>
    </source>
</evidence>
<dbReference type="Proteomes" id="UP000280834">
    <property type="component" value="Unassembled WGS sequence"/>
</dbReference>
<dbReference type="InterPro" id="IPR040706">
    <property type="entry name" value="Zf-MYST"/>
</dbReference>
<accession>A0A0R3Q585</accession>
<dbReference type="SUPFAM" id="SSF54160">
    <property type="entry name" value="Chromo domain-like"/>
    <property type="match status" value="1"/>
</dbReference>
<dbReference type="GO" id="GO:0006355">
    <property type="term" value="P:regulation of DNA-templated transcription"/>
    <property type="evidence" value="ECO:0007669"/>
    <property type="project" value="InterPro"/>
</dbReference>
<dbReference type="PROSITE" id="PS51726">
    <property type="entry name" value="MYST_HAT"/>
    <property type="match status" value="1"/>
</dbReference>
<proteinExistence type="inferred from homology"/>
<evidence type="ECO:0000313" key="7">
    <source>
        <dbReference type="EMBL" id="VDO08697.1"/>
    </source>
</evidence>
<dbReference type="WBParaSite" id="BTMF_0000147501-mRNA-1">
    <property type="protein sequence ID" value="BTMF_0000147501-mRNA-1"/>
    <property type="gene ID" value="BTMF_0000147501"/>
</dbReference>
<dbReference type="GO" id="GO:0005634">
    <property type="term" value="C:nucleus"/>
    <property type="evidence" value="ECO:0007669"/>
    <property type="project" value="UniProtKB-SubCell"/>
</dbReference>
<reference evidence="7 8" key="2">
    <citation type="submission" date="2018-11" db="EMBL/GenBank/DDBJ databases">
        <authorList>
            <consortium name="Pathogen Informatics"/>
        </authorList>
    </citation>
    <scope>NUCLEOTIDE SEQUENCE [LARGE SCALE GENOMIC DNA]</scope>
</reference>
<comment type="catalytic activity">
    <reaction evidence="5">
        <text>L-lysyl-[protein] + acetyl-CoA = N(6)-acetyl-L-lysyl-[protein] + CoA + H(+)</text>
        <dbReference type="Rhea" id="RHEA:45948"/>
        <dbReference type="Rhea" id="RHEA-COMP:9752"/>
        <dbReference type="Rhea" id="RHEA-COMP:10731"/>
        <dbReference type="ChEBI" id="CHEBI:15378"/>
        <dbReference type="ChEBI" id="CHEBI:29969"/>
        <dbReference type="ChEBI" id="CHEBI:57287"/>
        <dbReference type="ChEBI" id="CHEBI:57288"/>
        <dbReference type="ChEBI" id="CHEBI:61930"/>
        <dbReference type="EC" id="2.3.1.48"/>
    </reaction>
</comment>
<dbReference type="AlphaFoldDB" id="A0A0R3Q585"/>
<dbReference type="GO" id="GO:0044545">
    <property type="term" value="C:NSL complex"/>
    <property type="evidence" value="ECO:0007669"/>
    <property type="project" value="TreeGrafter"/>
</dbReference>
<dbReference type="InterPro" id="IPR050603">
    <property type="entry name" value="MYST_HAT"/>
</dbReference>
<sequence>MILQRCCIAIGNSRKRRVSAECRSRTTITSHSRSNVGSALYEREYITTRQHRYLRRNGIILHRAMDSMRCDRNSTNYEVSDDQSGLNDQLALGEVCMVLRHGSSRRRRAVIIDKRPAERGTGNEYYVHYEGTDRRLDEWAQRSQIQKILVQRNTLIDDDRRKITRVRKRTHIDMIESPNSHSSIDDERTALEKEHEQVTRVKHIERIRYGNYEIDTWYFSPYPDDYGKTHSLYICQYCMRYMKFERSYRIHLHECRRKEPPGIEIYKEKSMSVYEVLGSNDKVKVYLFCF</sequence>
<dbReference type="GO" id="GO:0072487">
    <property type="term" value="C:MSL complex"/>
    <property type="evidence" value="ECO:0007669"/>
    <property type="project" value="TreeGrafter"/>
</dbReference>
<dbReference type="Gene3D" id="3.30.60.60">
    <property type="entry name" value="N-acetyl transferase-like"/>
    <property type="match status" value="1"/>
</dbReference>
<keyword evidence="5" id="KW-0539">Nucleus</keyword>
<evidence type="ECO:0000313" key="9">
    <source>
        <dbReference type="WBParaSite" id="BTMF_0000147501-mRNA-1"/>
    </source>
</evidence>
<dbReference type="Gene3D" id="2.30.30.140">
    <property type="match status" value="1"/>
</dbReference>
<evidence type="ECO:0000256" key="2">
    <source>
        <dbReference type="ARBA" id="ARBA00013184"/>
    </source>
</evidence>
<dbReference type="PANTHER" id="PTHR10615">
    <property type="entry name" value="HISTONE ACETYLTRANSFERASE"/>
    <property type="match status" value="1"/>
</dbReference>
<dbReference type="Pfam" id="PF17772">
    <property type="entry name" value="zf-MYST"/>
    <property type="match status" value="1"/>
</dbReference>
<evidence type="ECO:0000256" key="1">
    <source>
        <dbReference type="ARBA" id="ARBA00010107"/>
    </source>
</evidence>
<evidence type="ECO:0000256" key="4">
    <source>
        <dbReference type="ARBA" id="ARBA00022990"/>
    </source>
</evidence>